<gene>
    <name evidence="7" type="ORF">CN311_04635</name>
</gene>
<dbReference type="GO" id="GO:0003700">
    <property type="term" value="F:DNA-binding transcription factor activity"/>
    <property type="evidence" value="ECO:0007669"/>
    <property type="project" value="InterPro"/>
</dbReference>
<evidence type="ECO:0000256" key="5">
    <source>
        <dbReference type="ARBA" id="ARBA00023163"/>
    </source>
</evidence>
<evidence type="ECO:0000259" key="6">
    <source>
        <dbReference type="PROSITE" id="PS50931"/>
    </source>
</evidence>
<keyword evidence="5" id="KW-0804">Transcription</keyword>
<accession>A0A2A6FKK3</accession>
<protein>
    <submittedName>
        <fullName evidence="7">LysR family transcriptional regulator</fullName>
    </submittedName>
</protein>
<keyword evidence="4" id="KW-0238">DNA-binding</keyword>
<dbReference type="AlphaFoldDB" id="A0A2A6FKK3"/>
<dbReference type="Gene3D" id="1.10.10.10">
    <property type="entry name" value="Winged helix-like DNA-binding domain superfamily/Winged helix DNA-binding domain"/>
    <property type="match status" value="1"/>
</dbReference>
<comment type="caution">
    <text evidence="7">The sequence shown here is derived from an EMBL/GenBank/DDBJ whole genome shotgun (WGS) entry which is preliminary data.</text>
</comment>
<dbReference type="InterPro" id="IPR036388">
    <property type="entry name" value="WH-like_DNA-bd_sf"/>
</dbReference>
<dbReference type="PANTHER" id="PTHR30118">
    <property type="entry name" value="HTH-TYPE TRANSCRIPTIONAL REGULATOR LEUO-RELATED"/>
    <property type="match status" value="1"/>
</dbReference>
<evidence type="ECO:0000256" key="1">
    <source>
        <dbReference type="ARBA" id="ARBA00009437"/>
    </source>
</evidence>
<dbReference type="InterPro" id="IPR000847">
    <property type="entry name" value="LysR_HTH_N"/>
</dbReference>
<comment type="similarity">
    <text evidence="1">Belongs to the LysR transcriptional regulatory family.</text>
</comment>
<keyword evidence="3" id="KW-0805">Transcription regulation</keyword>
<dbReference type="InterPro" id="IPR005119">
    <property type="entry name" value="LysR_subst-bd"/>
</dbReference>
<organism evidence="7 8">
    <name type="scientific">Mesorhizobium sanjuanii</name>
    <dbReference type="NCBI Taxonomy" id="2037900"/>
    <lineage>
        <taxon>Bacteria</taxon>
        <taxon>Pseudomonadati</taxon>
        <taxon>Pseudomonadota</taxon>
        <taxon>Alphaproteobacteria</taxon>
        <taxon>Hyphomicrobiales</taxon>
        <taxon>Phyllobacteriaceae</taxon>
        <taxon>Mesorhizobium</taxon>
    </lineage>
</organism>
<dbReference type="PROSITE" id="PS50931">
    <property type="entry name" value="HTH_LYSR"/>
    <property type="match status" value="1"/>
</dbReference>
<evidence type="ECO:0000313" key="7">
    <source>
        <dbReference type="EMBL" id="PDQ22272.1"/>
    </source>
</evidence>
<evidence type="ECO:0000256" key="2">
    <source>
        <dbReference type="ARBA" id="ARBA00022458"/>
    </source>
</evidence>
<dbReference type="CDD" id="cd08417">
    <property type="entry name" value="PBP2_Nitroaromatics_like"/>
    <property type="match status" value="1"/>
</dbReference>
<keyword evidence="8" id="KW-1185">Reference proteome</keyword>
<dbReference type="InterPro" id="IPR036390">
    <property type="entry name" value="WH_DNA-bd_sf"/>
</dbReference>
<dbReference type="SUPFAM" id="SSF53850">
    <property type="entry name" value="Periplasmic binding protein-like II"/>
    <property type="match status" value="1"/>
</dbReference>
<dbReference type="PANTHER" id="PTHR30118:SF15">
    <property type="entry name" value="TRANSCRIPTIONAL REGULATORY PROTEIN"/>
    <property type="match status" value="1"/>
</dbReference>
<dbReference type="GO" id="GO:0003677">
    <property type="term" value="F:DNA binding"/>
    <property type="evidence" value="ECO:0007669"/>
    <property type="project" value="UniProtKB-KW"/>
</dbReference>
<evidence type="ECO:0000256" key="4">
    <source>
        <dbReference type="ARBA" id="ARBA00023125"/>
    </source>
</evidence>
<dbReference type="Pfam" id="PF03466">
    <property type="entry name" value="LysR_substrate"/>
    <property type="match status" value="1"/>
</dbReference>
<dbReference type="Pfam" id="PF00126">
    <property type="entry name" value="HTH_1"/>
    <property type="match status" value="1"/>
</dbReference>
<dbReference type="InterPro" id="IPR050389">
    <property type="entry name" value="LysR-type_TF"/>
</dbReference>
<dbReference type="Gene3D" id="3.40.190.10">
    <property type="entry name" value="Periplasmic binding protein-like II"/>
    <property type="match status" value="2"/>
</dbReference>
<evidence type="ECO:0000256" key="3">
    <source>
        <dbReference type="ARBA" id="ARBA00023015"/>
    </source>
</evidence>
<evidence type="ECO:0000313" key="8">
    <source>
        <dbReference type="Proteomes" id="UP000219182"/>
    </source>
</evidence>
<keyword evidence="2" id="KW-0536">Nodulation</keyword>
<dbReference type="RefSeq" id="WP_097572286.1">
    <property type="nucleotide sequence ID" value="NZ_NWQG01000022.1"/>
</dbReference>
<dbReference type="InterPro" id="IPR037402">
    <property type="entry name" value="YidZ_PBP2"/>
</dbReference>
<dbReference type="Proteomes" id="UP000219182">
    <property type="component" value="Unassembled WGS sequence"/>
</dbReference>
<dbReference type="SUPFAM" id="SSF46785">
    <property type="entry name" value="Winged helix' DNA-binding domain"/>
    <property type="match status" value="1"/>
</dbReference>
<sequence length="320" mass="34628">MLNQIDLSRADLNLLVLFETVMEERHVGRSANRLNLSPSAVSHGLGRLRSLLGDPLFLKTPRGVVPTDRAAELAAPVAEILARVRSVISSAEPFDPARSTRRFVVGAPDGASSVFLPPLLTLARREAPGIDIGIRQLLPRQGEPSPSLAWRDAIVELEARDMDVAVVPFGDFPLRFVVNTIYEEDFVVAMRAGHPFASNPSVENYCSMQHLVVSATSDPNGFVDRILSQHGLSRRVALTVPNFMFGLAVLADSDLLSAFPRRFVAMHASRFGVMGIEAPIPLGHFKINSIVPKVAMMDAGLAWLVGLLRQTGQTALAAAA</sequence>
<name>A0A2A6FKK3_9HYPH</name>
<dbReference type="EMBL" id="NWQG01000022">
    <property type="protein sequence ID" value="PDQ22272.1"/>
    <property type="molecule type" value="Genomic_DNA"/>
</dbReference>
<feature type="domain" description="HTH lysR-type" evidence="6">
    <location>
        <begin position="11"/>
        <end position="67"/>
    </location>
</feature>
<proteinExistence type="inferred from homology"/>
<reference evidence="7 8" key="1">
    <citation type="submission" date="2017-09" db="EMBL/GenBank/DDBJ databases">
        <title>Mesorhizobum sanjuanii sp. nov. isolated from nodules of Lotus tenuis in saline-alkaline lowlands of Flooding Pampa.</title>
        <authorList>
            <person name="Sannazzaro A.I."/>
            <person name="Torres Tejerizo G.A."/>
            <person name="Fontana F."/>
            <person name="Cumpa Velazquez L.M."/>
            <person name="Hansen L."/>
            <person name="Pistorio M."/>
            <person name="Estrella M.J."/>
        </authorList>
    </citation>
    <scope>NUCLEOTIDE SEQUENCE [LARGE SCALE GENOMIC DNA]</scope>
    <source>
        <strain evidence="7 8">BSA136</strain>
    </source>
</reference>